<evidence type="ECO:0000313" key="3">
    <source>
        <dbReference type="EMBL" id="CDW59670.1"/>
    </source>
</evidence>
<organism evidence="3 4">
    <name type="scientific">Trichuris trichiura</name>
    <name type="common">Whipworm</name>
    <name type="synonym">Trichocephalus trichiurus</name>
    <dbReference type="NCBI Taxonomy" id="36087"/>
    <lineage>
        <taxon>Eukaryota</taxon>
        <taxon>Metazoa</taxon>
        <taxon>Ecdysozoa</taxon>
        <taxon>Nematoda</taxon>
        <taxon>Enoplea</taxon>
        <taxon>Dorylaimia</taxon>
        <taxon>Trichinellida</taxon>
        <taxon>Trichuridae</taxon>
        <taxon>Trichuris</taxon>
    </lineage>
</organism>
<evidence type="ECO:0000256" key="1">
    <source>
        <dbReference type="SAM" id="MobiDB-lite"/>
    </source>
</evidence>
<evidence type="ECO:0000313" key="4">
    <source>
        <dbReference type="Proteomes" id="UP000030665"/>
    </source>
</evidence>
<gene>
    <name evidence="3" type="ORF">TTRE_0000800801</name>
</gene>
<dbReference type="SUPFAM" id="SSF49599">
    <property type="entry name" value="TRAF domain-like"/>
    <property type="match status" value="1"/>
</dbReference>
<dbReference type="AlphaFoldDB" id="A0A077ZM31"/>
<dbReference type="Pfam" id="PF22486">
    <property type="entry name" value="MATH_2"/>
    <property type="match status" value="1"/>
</dbReference>
<dbReference type="STRING" id="36087.A0A077ZM31"/>
<protein>
    <submittedName>
        <fullName evidence="3">MATH domain containing protein</fullName>
    </submittedName>
</protein>
<dbReference type="PANTHER" id="PTHR47022:SF1">
    <property type="entry name" value="BTB AND MATH DOMAIN-CONTAINING PROTEIN 36-RELATED"/>
    <property type="match status" value="1"/>
</dbReference>
<dbReference type="Proteomes" id="UP000030665">
    <property type="component" value="Unassembled WGS sequence"/>
</dbReference>
<dbReference type="PANTHER" id="PTHR47022">
    <property type="entry name" value="BTB AND MATH DOMAIN-CONTAINING PROTEIN 36-RELATED"/>
    <property type="match status" value="1"/>
</dbReference>
<feature type="region of interest" description="Disordered" evidence="1">
    <location>
        <begin position="21"/>
        <end position="52"/>
    </location>
</feature>
<reference evidence="3" key="1">
    <citation type="submission" date="2014-01" db="EMBL/GenBank/DDBJ databases">
        <authorList>
            <person name="Aslett M."/>
        </authorList>
    </citation>
    <scope>NUCLEOTIDE SEQUENCE</scope>
</reference>
<dbReference type="EMBL" id="HG806679">
    <property type="protein sequence ID" value="CDW59670.1"/>
    <property type="molecule type" value="Genomic_DNA"/>
</dbReference>
<name>A0A077ZM31_TRITR</name>
<reference evidence="3" key="2">
    <citation type="submission" date="2014-03" db="EMBL/GenBank/DDBJ databases">
        <title>The whipworm genome and dual-species transcriptomics of an intimate host-pathogen interaction.</title>
        <authorList>
            <person name="Foth B.J."/>
            <person name="Tsai I.J."/>
            <person name="Reid A.J."/>
            <person name="Bancroft A.J."/>
            <person name="Nichol S."/>
            <person name="Tracey A."/>
            <person name="Holroyd N."/>
            <person name="Cotton J.A."/>
            <person name="Stanley E.J."/>
            <person name="Zarowiecki M."/>
            <person name="Liu J.Z."/>
            <person name="Huckvale T."/>
            <person name="Cooper P.J."/>
            <person name="Grencis R.K."/>
            <person name="Berriman M."/>
        </authorList>
    </citation>
    <scope>NUCLEOTIDE SEQUENCE [LARGE SCALE GENOMIC DNA]</scope>
</reference>
<dbReference type="OrthoDB" id="289038at2759"/>
<feature type="domain" description="MATH" evidence="2">
    <location>
        <begin position="53"/>
        <end position="189"/>
    </location>
</feature>
<sequence>MPKCPYCQVLLPHEVPCQSYQSAAQQSREHRSGSGENSDGTPNGMERNTAILNPPNALRVVNDTAFIRRPVVPRFVSVGMNAKFFFISRKIMVMPRQHTVAKKGNQKCLGFFLQCCPDSYSDSWSCQASAELRMISQRPSVSDFVRKTTHEYTAKENDWGYSCFMTWADVLDENQGYLKDGGITLAVLVKAEAPKGILSHEAFVKKIEDYIRLADLQSSRGLIDKAIEVNMSAAKFCKDKDLEVRGRLETQRVNLIKLKLKQSIERIENGTSLFVVESSVALP</sequence>
<dbReference type="Gene3D" id="2.60.210.10">
    <property type="entry name" value="Apoptosis, Tumor Necrosis Factor Receptor Associated Protein 2, Chain A"/>
    <property type="match status" value="1"/>
</dbReference>
<proteinExistence type="predicted"/>
<keyword evidence="4" id="KW-1185">Reference proteome</keyword>
<dbReference type="InterPro" id="IPR002083">
    <property type="entry name" value="MATH/TRAF_dom"/>
</dbReference>
<accession>A0A077ZM31</accession>
<evidence type="ECO:0000259" key="2">
    <source>
        <dbReference type="PROSITE" id="PS50144"/>
    </source>
</evidence>
<dbReference type="PROSITE" id="PS50144">
    <property type="entry name" value="MATH"/>
    <property type="match status" value="1"/>
</dbReference>
<dbReference type="InterPro" id="IPR008974">
    <property type="entry name" value="TRAF-like"/>
</dbReference>